<dbReference type="Proteomes" id="UP000198916">
    <property type="component" value="Unassembled WGS sequence"/>
</dbReference>
<keyword evidence="2" id="KW-1185">Reference proteome</keyword>
<organism evidence="1 2">
    <name type="scientific">Parapedobacter koreensis</name>
    <dbReference type="NCBI Taxonomy" id="332977"/>
    <lineage>
        <taxon>Bacteria</taxon>
        <taxon>Pseudomonadati</taxon>
        <taxon>Bacteroidota</taxon>
        <taxon>Sphingobacteriia</taxon>
        <taxon>Sphingobacteriales</taxon>
        <taxon>Sphingobacteriaceae</taxon>
        <taxon>Parapedobacter</taxon>
    </lineage>
</organism>
<proteinExistence type="predicted"/>
<gene>
    <name evidence="1" type="ORF">SAMN05421740_109128</name>
</gene>
<dbReference type="AlphaFoldDB" id="A0A1H7SQU3"/>
<sequence>MKFSAIPYRNNGINLLKEMIFLYEEKDNFKKVIFSTA</sequence>
<evidence type="ECO:0000313" key="1">
    <source>
        <dbReference type="EMBL" id="SEL74788.1"/>
    </source>
</evidence>
<dbReference type="EMBL" id="FNZR01000009">
    <property type="protein sequence ID" value="SEL74788.1"/>
    <property type="molecule type" value="Genomic_DNA"/>
</dbReference>
<protein>
    <submittedName>
        <fullName evidence="1">Uncharacterized protein</fullName>
    </submittedName>
</protein>
<reference evidence="2" key="1">
    <citation type="submission" date="2016-10" db="EMBL/GenBank/DDBJ databases">
        <authorList>
            <person name="Varghese N."/>
            <person name="Submissions S."/>
        </authorList>
    </citation>
    <scope>NUCLEOTIDE SEQUENCE [LARGE SCALE GENOMIC DNA]</scope>
    <source>
        <strain evidence="2">Jip14</strain>
    </source>
</reference>
<evidence type="ECO:0000313" key="2">
    <source>
        <dbReference type="Proteomes" id="UP000198916"/>
    </source>
</evidence>
<name>A0A1H7SQU3_9SPHI</name>
<accession>A0A1H7SQU3</accession>